<dbReference type="InterPro" id="IPR003587">
    <property type="entry name" value="Hint_dom_N"/>
</dbReference>
<dbReference type="InterPro" id="IPR029460">
    <property type="entry name" value="DNAPol_HHH"/>
</dbReference>
<dbReference type="InterPro" id="IPR011708">
    <property type="entry name" value="DNA_pol3_alpha_NTPase_dom"/>
</dbReference>
<dbReference type="Pfam" id="PF07733">
    <property type="entry name" value="DNA_pol3_alpha"/>
    <property type="match status" value="1"/>
</dbReference>
<dbReference type="InterPro" id="IPR030934">
    <property type="entry name" value="Intein_C"/>
</dbReference>
<dbReference type="Proteomes" id="UP000463983">
    <property type="component" value="Chromosome"/>
</dbReference>
<dbReference type="PROSITE" id="PS50818">
    <property type="entry name" value="INTEIN_C_TER"/>
    <property type="match status" value="1"/>
</dbReference>
<dbReference type="GO" id="GO:0005737">
    <property type="term" value="C:cytoplasm"/>
    <property type="evidence" value="ECO:0007669"/>
    <property type="project" value="UniProtKB-SubCell"/>
</dbReference>
<evidence type="ECO:0000256" key="1">
    <source>
        <dbReference type="ARBA" id="ARBA00004496"/>
    </source>
</evidence>
<dbReference type="InterPro" id="IPR006141">
    <property type="entry name" value="Intein_N"/>
</dbReference>
<dbReference type="InterPro" id="IPR003141">
    <property type="entry name" value="Pol/His_phosphatase_N"/>
</dbReference>
<keyword evidence="6" id="KW-0235">DNA replication</keyword>
<dbReference type="NCBIfam" id="TIGR01445">
    <property type="entry name" value="intein_Nterm"/>
    <property type="match status" value="1"/>
</dbReference>
<reference evidence="15" key="1">
    <citation type="journal article" date="2020" name="Microorganisms">
        <title>Complete Genome of a Member of a New Bacterial Lineage in the Microgenomates Group Reveals an Unusual Nucleotide Composition Disparity Between Two Strands of DNA and Limited Metabolic Potential.</title>
        <authorList>
            <person name="Kadnikov V.V."/>
            <person name="Mardanov A.V."/>
            <person name="Beletsky A.V."/>
            <person name="Karnachuk O.V."/>
            <person name="Ravin N.V."/>
        </authorList>
    </citation>
    <scope>NUCLEOTIDE SEQUENCE [LARGE SCALE GENOMIC DNA]</scope>
</reference>
<dbReference type="InterPro" id="IPR004365">
    <property type="entry name" value="NA-bd_OB_tRNA"/>
</dbReference>
<dbReference type="InterPro" id="IPR012340">
    <property type="entry name" value="NA-bd_OB-fold"/>
</dbReference>
<evidence type="ECO:0000256" key="9">
    <source>
        <dbReference type="ARBA" id="ARBA00023000"/>
    </source>
</evidence>
<keyword evidence="9" id="KW-0651">Protein splicing</keyword>
<evidence type="ECO:0000259" key="13">
    <source>
        <dbReference type="SMART" id="SM00481"/>
    </source>
</evidence>
<dbReference type="KEGG" id="caqa:MICH65_0640"/>
<comment type="catalytic activity">
    <reaction evidence="10">
        <text>DNA(n) + a 2'-deoxyribonucleoside 5'-triphosphate = DNA(n+1) + diphosphate</text>
        <dbReference type="Rhea" id="RHEA:22508"/>
        <dbReference type="Rhea" id="RHEA-COMP:17339"/>
        <dbReference type="Rhea" id="RHEA-COMP:17340"/>
        <dbReference type="ChEBI" id="CHEBI:33019"/>
        <dbReference type="ChEBI" id="CHEBI:61560"/>
        <dbReference type="ChEBI" id="CHEBI:173112"/>
        <dbReference type="EC" id="2.7.7.7"/>
    </reaction>
</comment>
<keyword evidence="8" id="KW-0239">DNA-directed DNA polymerase</keyword>
<evidence type="ECO:0000256" key="5">
    <source>
        <dbReference type="ARBA" id="ARBA00022695"/>
    </source>
</evidence>
<gene>
    <name evidence="14" type="ORF">MICH65_0640</name>
</gene>
<dbReference type="GO" id="GO:0006260">
    <property type="term" value="P:DNA replication"/>
    <property type="evidence" value="ECO:0007669"/>
    <property type="project" value="UniProtKB-KW"/>
</dbReference>
<feature type="domain" description="Polymerase/histidinol phosphatase N-terminal" evidence="13">
    <location>
        <begin position="5"/>
        <end position="72"/>
    </location>
</feature>
<dbReference type="Pfam" id="PF01336">
    <property type="entry name" value="tRNA_anti-codon"/>
    <property type="match status" value="1"/>
</dbReference>
<feature type="domain" description="Hint" evidence="11">
    <location>
        <begin position="961"/>
        <end position="1006"/>
    </location>
</feature>
<keyword evidence="15" id="KW-1185">Reference proteome</keyword>
<dbReference type="EMBL" id="CP047901">
    <property type="protein sequence ID" value="QHO63621.1"/>
    <property type="molecule type" value="Genomic_DNA"/>
</dbReference>
<dbReference type="SMART" id="SM00305">
    <property type="entry name" value="HintC"/>
    <property type="match status" value="1"/>
</dbReference>
<dbReference type="CDD" id="cd04485">
    <property type="entry name" value="DnaE_OBF"/>
    <property type="match status" value="1"/>
</dbReference>
<dbReference type="GO" id="GO:0003887">
    <property type="term" value="F:DNA-directed DNA polymerase activity"/>
    <property type="evidence" value="ECO:0007669"/>
    <property type="project" value="UniProtKB-KW"/>
</dbReference>
<dbReference type="InterPro" id="IPR040982">
    <property type="entry name" value="DNA_pol3_finger"/>
</dbReference>
<keyword evidence="7" id="KW-0068">Autocatalytic cleavage</keyword>
<dbReference type="Pfam" id="PF17657">
    <property type="entry name" value="DNA_pol3_finger"/>
    <property type="match status" value="1"/>
</dbReference>
<name>A0A857NDY4_9BACT</name>
<dbReference type="SUPFAM" id="SSF160975">
    <property type="entry name" value="AF1531-like"/>
    <property type="match status" value="1"/>
</dbReference>
<dbReference type="SUPFAM" id="SSF89550">
    <property type="entry name" value="PHP domain-like"/>
    <property type="match status" value="1"/>
</dbReference>
<evidence type="ECO:0000256" key="8">
    <source>
        <dbReference type="ARBA" id="ARBA00022932"/>
    </source>
</evidence>
<dbReference type="Gene3D" id="1.10.10.1600">
    <property type="entry name" value="Bacterial DNA polymerase III alpha subunit, thumb domain"/>
    <property type="match status" value="1"/>
</dbReference>
<dbReference type="CDD" id="cd12113">
    <property type="entry name" value="PHP_PolIIIA_DnaE3"/>
    <property type="match status" value="1"/>
</dbReference>
<dbReference type="GO" id="GO:0016539">
    <property type="term" value="P:intein-mediated protein splicing"/>
    <property type="evidence" value="ECO:0007669"/>
    <property type="project" value="InterPro"/>
</dbReference>
<dbReference type="Gene3D" id="2.40.50.140">
    <property type="entry name" value="Nucleic acid-binding proteins"/>
    <property type="match status" value="1"/>
</dbReference>
<dbReference type="PRINTS" id="PR00379">
    <property type="entry name" value="INTEIN"/>
</dbReference>
<evidence type="ECO:0000313" key="15">
    <source>
        <dbReference type="Proteomes" id="UP000463983"/>
    </source>
</evidence>
<dbReference type="RefSeq" id="WP_161931994.1">
    <property type="nucleotide sequence ID" value="NZ_CP047901.1"/>
</dbReference>
<dbReference type="InterPro" id="IPR003586">
    <property type="entry name" value="Hint_dom_C"/>
</dbReference>
<dbReference type="CDD" id="cd00081">
    <property type="entry name" value="Hint"/>
    <property type="match status" value="1"/>
</dbReference>
<accession>A0A857NDY4</accession>
<dbReference type="SMART" id="SM00481">
    <property type="entry name" value="POLIIIAc"/>
    <property type="match status" value="1"/>
</dbReference>
<dbReference type="Gene3D" id="1.10.150.870">
    <property type="match status" value="1"/>
</dbReference>
<evidence type="ECO:0000256" key="7">
    <source>
        <dbReference type="ARBA" id="ARBA00022813"/>
    </source>
</evidence>
<dbReference type="NCBIfam" id="TIGR01443">
    <property type="entry name" value="intein_Cterm"/>
    <property type="match status" value="1"/>
</dbReference>
<evidence type="ECO:0000256" key="3">
    <source>
        <dbReference type="ARBA" id="ARBA00019114"/>
    </source>
</evidence>
<dbReference type="NCBIfam" id="TIGR00594">
    <property type="entry name" value="polc"/>
    <property type="match status" value="1"/>
</dbReference>
<evidence type="ECO:0000256" key="4">
    <source>
        <dbReference type="ARBA" id="ARBA00022679"/>
    </source>
</evidence>
<dbReference type="SMART" id="SM00306">
    <property type="entry name" value="HintN"/>
    <property type="match status" value="1"/>
</dbReference>
<sequence>MAKFVHLHVHSEYSLLDGLSKIKGLIKKTKEHGSPALALTDHGVMYGAIDFYKKATEEGIKPIIGCEIYMSAEDHREKKRHDAFHLTVWAKDLEGYQNLMKLVSIAQIDGFYYRPRIDMQLLAKHAKGLMASTGCPAGLVGRRLINESYESALNTAKEFSQVFGTGNFYVELQRHPWQKFAEAQGVPAKVREELKERAKESVKLEEGLIKISRDLGLPIIATNDVHYIEKEDAVAQDAIVCIQTGKVIADTERMRYVDTPDYYLKTPEEMVESFLDLPEAIENTVKLADKVDLEIKLGEWYFPEFELPKDKTAGEVLREMAYSGAKEKFGEVTKEISERLDYELKIIDDRGYSPYFLIYADMTEYAAKAGIYVNTRGSAAGSLVSFCCGITVVDPLRYHLPFERFLNPFRPSPPDIDLDISDDRREDMIQYLKDKYGEEKVAQICTFGTMQARAAVRDVGRVLGMPYSQPDRIAKLIPQGSQGFPMFLDRALKESKELKEVYDSEEETRRLIDLAKKIEGNARHVSVHAAAVVVAPDDLTKFSPLQREPGGGDKIITQYEMHACEDVGLIKLDILGIRNLSIMANAIRIIKKLRGEVIDIHKIPMDDEKTFKMLAEGKTFGVFQMASSGMTKHLVELRPERVEDLMQMVALYRPGPMAFIPEYIKRKHNPKLVKYDDPRMEEFLKSSYGIIVYQDDVIFMALKLAGYDWGEADKFRKAIGKKIPEEMAKQKDKFIDGCVAGGMSLKLAKELFAKIETFAAYGFNKCVTGDTYIYHGSNGERVRVKDLYSKKIKETGVVWGLDGDDRLCGQEVKSVHENGVKQIWEIKLRSGRRLRVTGNHPVRTFDGWQEAAKLAIGERVAVAKKMGLGKASGVLSHPPILHQKQENKLKVSTLDTIPIGVLRLIREEMKEKGFGVEEMVSQTGLSKRLFSDDRRKRGYTREVLTKINEVLESETLRRLIEADVFWDEVVGVEKQGKEMTYDLTLTGEHNFLANDVVVHNSHAASYGMVSYWTAYLKANYPVEYMTALLTAEAGNTDKLVEAIAECDRMGITILAPDINESLTGFTIVEQDGEQVIRFGLGAIKNVGEAAVGAILEERDKLKFTSLADFCSRVDARKVNKKVIESLIKAGAFDAFGNRAALIAGVDEIRNKAASMQKKKSEGQDSLFGQIETESDPMRLADSLPEVAEWPLRDKLKFEKELLGFYLSDNPVKSIMARVAQRVTHRINQLDPEHHIGQTVTLGGMVIKVRQVVTKKNNDLMAFVRLEDDTSVVDGVVFPKLYAETKELWEEDKSVLVTGKVDYREETINLVINEVEYVDVSKEEKEVKEIEIPRGTDKEVLMMISKLLKENPGDDHVRVVVPNGGGPKIIDLPYGVDFSDEVREQVAKLLS</sequence>
<dbReference type="SUPFAM" id="SSF51294">
    <property type="entry name" value="Hedgehog/intein (Hint) domain"/>
    <property type="match status" value="1"/>
</dbReference>
<feature type="domain" description="Hint" evidence="12">
    <location>
        <begin position="764"/>
        <end position="864"/>
    </location>
</feature>
<dbReference type="InterPro" id="IPR036844">
    <property type="entry name" value="Hint_dom_sf"/>
</dbReference>
<evidence type="ECO:0000256" key="6">
    <source>
        <dbReference type="ARBA" id="ARBA00022705"/>
    </source>
</evidence>
<dbReference type="InterPro" id="IPR006142">
    <property type="entry name" value="INTEIN"/>
</dbReference>
<keyword evidence="5 14" id="KW-0548">Nucleotidyltransferase</keyword>
<dbReference type="GO" id="GO:0003676">
    <property type="term" value="F:nucleic acid binding"/>
    <property type="evidence" value="ECO:0007669"/>
    <property type="project" value="InterPro"/>
</dbReference>
<dbReference type="Gene3D" id="2.170.16.10">
    <property type="entry name" value="Hedgehog/Intein (Hint) domain"/>
    <property type="match status" value="1"/>
</dbReference>
<keyword evidence="4 14" id="KW-0808">Transferase</keyword>
<protein>
    <recommendedName>
        <fullName evidence="3">DNA polymerase III subunit alpha</fullName>
        <ecNumber evidence="2">2.7.7.7</ecNumber>
    </recommendedName>
</protein>
<dbReference type="EC" id="2.7.7.7" evidence="2"/>
<evidence type="ECO:0000259" key="12">
    <source>
        <dbReference type="SMART" id="SM00306"/>
    </source>
</evidence>
<dbReference type="PANTHER" id="PTHR32294">
    <property type="entry name" value="DNA POLYMERASE III SUBUNIT ALPHA"/>
    <property type="match status" value="1"/>
</dbReference>
<dbReference type="GO" id="GO:0008408">
    <property type="term" value="F:3'-5' exonuclease activity"/>
    <property type="evidence" value="ECO:0007669"/>
    <property type="project" value="InterPro"/>
</dbReference>
<dbReference type="InterPro" id="IPR004805">
    <property type="entry name" value="DnaE2/DnaE/PolC"/>
</dbReference>
<dbReference type="PROSITE" id="PS50817">
    <property type="entry name" value="INTEIN_N_TER"/>
    <property type="match status" value="1"/>
</dbReference>
<comment type="subcellular location">
    <subcellularLocation>
        <location evidence="1">Cytoplasm</location>
    </subcellularLocation>
</comment>
<dbReference type="Gene3D" id="3.20.20.140">
    <property type="entry name" value="Metal-dependent hydrolases"/>
    <property type="match status" value="1"/>
</dbReference>
<dbReference type="Pfam" id="PF14890">
    <property type="entry name" value="Intein_splicing"/>
    <property type="match status" value="1"/>
</dbReference>
<dbReference type="Pfam" id="PF14579">
    <property type="entry name" value="HHH_6"/>
    <property type="match status" value="1"/>
</dbReference>
<dbReference type="Pfam" id="PF02811">
    <property type="entry name" value="PHP"/>
    <property type="match status" value="1"/>
</dbReference>
<organism evidence="14 15">
    <name type="scientific">Candidatus Chazhemtobacterium aquaticus</name>
    <dbReference type="NCBI Taxonomy" id="2715735"/>
    <lineage>
        <taxon>Bacteria</taxon>
        <taxon>Candidatus Chazhemtobacteraceae</taxon>
        <taxon>Candidatus Chazhemtobacterium</taxon>
    </lineage>
</organism>
<dbReference type="InterPro" id="IPR041931">
    <property type="entry name" value="DNA_pol3_alpha_thumb_dom"/>
</dbReference>
<proteinExistence type="predicted"/>
<dbReference type="PANTHER" id="PTHR32294:SF0">
    <property type="entry name" value="DNA POLYMERASE III SUBUNIT ALPHA"/>
    <property type="match status" value="1"/>
</dbReference>
<evidence type="ECO:0000259" key="11">
    <source>
        <dbReference type="SMART" id="SM00305"/>
    </source>
</evidence>
<dbReference type="InterPro" id="IPR016195">
    <property type="entry name" value="Pol/histidinol_Pase-like"/>
</dbReference>
<evidence type="ECO:0000256" key="10">
    <source>
        <dbReference type="ARBA" id="ARBA00049244"/>
    </source>
</evidence>
<evidence type="ECO:0000313" key="14">
    <source>
        <dbReference type="EMBL" id="QHO63621.1"/>
    </source>
</evidence>
<dbReference type="InterPro" id="IPR004013">
    <property type="entry name" value="PHP_dom"/>
</dbReference>
<evidence type="ECO:0000256" key="2">
    <source>
        <dbReference type="ARBA" id="ARBA00012417"/>
    </source>
</evidence>